<sequence length="97" mass="11095">MTDLLHCKTTHRSLLHPKKFILLPTQEVDAEAAELTRADLQHSGSGFPATLRQAASYSFCRYRYQPIDNSSTTRRRYPGATETVSPGSLQEYYKRIF</sequence>
<reference evidence="2" key="1">
    <citation type="submission" date="2017-11" db="EMBL/GenBank/DDBJ databases">
        <authorList>
            <person name="Lima N.C."/>
            <person name="Parody-Merino A.M."/>
            <person name="Battley P.F."/>
            <person name="Fidler A.E."/>
            <person name="Prosdocimi F."/>
        </authorList>
    </citation>
    <scope>NUCLEOTIDE SEQUENCE [LARGE SCALE GENOMIC DNA]</scope>
</reference>
<accession>A0A2I0TA83</accession>
<proteinExistence type="predicted"/>
<evidence type="ECO:0000313" key="2">
    <source>
        <dbReference type="Proteomes" id="UP000233556"/>
    </source>
</evidence>
<keyword evidence="2" id="KW-1185">Reference proteome</keyword>
<name>A0A2I0TA83_LIMLA</name>
<dbReference type="EMBL" id="KZ514202">
    <property type="protein sequence ID" value="PKU30672.1"/>
    <property type="molecule type" value="Genomic_DNA"/>
</dbReference>
<gene>
    <name evidence="1" type="ORF">llap_19024</name>
</gene>
<dbReference type="AlphaFoldDB" id="A0A2I0TA83"/>
<reference evidence="2" key="2">
    <citation type="submission" date="2017-12" db="EMBL/GenBank/DDBJ databases">
        <title>Genome sequence of the Bar-tailed Godwit (Limosa lapponica baueri).</title>
        <authorList>
            <person name="Lima N.C.B."/>
            <person name="Parody-Merino A.M."/>
            <person name="Battley P.F."/>
            <person name="Fidler A.E."/>
            <person name="Prosdocimi F."/>
        </authorList>
    </citation>
    <scope>NUCLEOTIDE SEQUENCE [LARGE SCALE GENOMIC DNA]</scope>
</reference>
<organism evidence="1 2">
    <name type="scientific">Limosa lapponica baueri</name>
    <dbReference type="NCBI Taxonomy" id="1758121"/>
    <lineage>
        <taxon>Eukaryota</taxon>
        <taxon>Metazoa</taxon>
        <taxon>Chordata</taxon>
        <taxon>Craniata</taxon>
        <taxon>Vertebrata</taxon>
        <taxon>Euteleostomi</taxon>
        <taxon>Archelosauria</taxon>
        <taxon>Archosauria</taxon>
        <taxon>Dinosauria</taxon>
        <taxon>Saurischia</taxon>
        <taxon>Theropoda</taxon>
        <taxon>Coelurosauria</taxon>
        <taxon>Aves</taxon>
        <taxon>Neognathae</taxon>
        <taxon>Neoaves</taxon>
        <taxon>Charadriiformes</taxon>
        <taxon>Scolopacidae</taxon>
        <taxon>Limosa</taxon>
    </lineage>
</organism>
<dbReference type="Proteomes" id="UP000233556">
    <property type="component" value="Unassembled WGS sequence"/>
</dbReference>
<protein>
    <submittedName>
        <fullName evidence="1">Uncharacterized protein</fullName>
    </submittedName>
</protein>
<evidence type="ECO:0000313" key="1">
    <source>
        <dbReference type="EMBL" id="PKU30672.1"/>
    </source>
</evidence>